<comment type="caution">
    <text evidence="6">The sequence shown here is derived from an EMBL/GenBank/DDBJ whole genome shotgun (WGS) entry which is preliminary data.</text>
</comment>
<proteinExistence type="predicted"/>
<dbReference type="InterPro" id="IPR050109">
    <property type="entry name" value="HTH-type_TetR-like_transc_reg"/>
</dbReference>
<evidence type="ECO:0000313" key="7">
    <source>
        <dbReference type="Proteomes" id="UP000517916"/>
    </source>
</evidence>
<dbReference type="RefSeq" id="WP_025360941.1">
    <property type="nucleotide sequence ID" value="NZ_BAAABQ010000009.1"/>
</dbReference>
<accession>A0ABR6BHM1</accession>
<feature type="DNA-binding region" description="H-T-H motif" evidence="4">
    <location>
        <begin position="41"/>
        <end position="60"/>
    </location>
</feature>
<evidence type="ECO:0000259" key="5">
    <source>
        <dbReference type="PROSITE" id="PS50977"/>
    </source>
</evidence>
<dbReference type="SUPFAM" id="SSF48498">
    <property type="entry name" value="Tetracyclin repressor-like, C-terminal domain"/>
    <property type="match status" value="1"/>
</dbReference>
<dbReference type="PROSITE" id="PS50977">
    <property type="entry name" value="HTH_TETR_2"/>
    <property type="match status" value="1"/>
</dbReference>
<keyword evidence="3" id="KW-0804">Transcription</keyword>
<organism evidence="6 7">
    <name type="scientific">Kutzneria viridogrisea</name>
    <dbReference type="NCBI Taxonomy" id="47990"/>
    <lineage>
        <taxon>Bacteria</taxon>
        <taxon>Bacillati</taxon>
        <taxon>Actinomycetota</taxon>
        <taxon>Actinomycetes</taxon>
        <taxon>Pseudonocardiales</taxon>
        <taxon>Pseudonocardiaceae</taxon>
        <taxon>Kutzneria</taxon>
    </lineage>
</organism>
<evidence type="ECO:0000256" key="3">
    <source>
        <dbReference type="ARBA" id="ARBA00023163"/>
    </source>
</evidence>
<protein>
    <submittedName>
        <fullName evidence="6">AcrR family transcriptional regulator</fullName>
    </submittedName>
</protein>
<name>A0ABR6BHM1_9PSEU</name>
<keyword evidence="2 4" id="KW-0238">DNA-binding</keyword>
<keyword evidence="7" id="KW-1185">Reference proteome</keyword>
<dbReference type="Pfam" id="PF00440">
    <property type="entry name" value="TetR_N"/>
    <property type="match status" value="1"/>
</dbReference>
<dbReference type="Proteomes" id="UP000517916">
    <property type="component" value="Unassembled WGS sequence"/>
</dbReference>
<reference evidence="6 7" key="1">
    <citation type="submission" date="2020-08" db="EMBL/GenBank/DDBJ databases">
        <title>Genomic Encyclopedia of Archaeal and Bacterial Type Strains, Phase II (KMG-II): from individual species to whole genera.</title>
        <authorList>
            <person name="Goeker M."/>
        </authorList>
    </citation>
    <scope>NUCLEOTIDE SEQUENCE [LARGE SCALE GENOMIC DNA]</scope>
    <source>
        <strain evidence="6 7">DSM 43850</strain>
    </source>
</reference>
<gene>
    <name evidence="6" type="ORF">BC739_003572</name>
</gene>
<dbReference type="InterPro" id="IPR036271">
    <property type="entry name" value="Tet_transcr_reg_TetR-rel_C_sf"/>
</dbReference>
<keyword evidence="1" id="KW-0805">Transcription regulation</keyword>
<sequence>MSVPGLVWMYEGQPSRPGLSRDQIVCAAVALADAEGIAAVSMRRVADAIGAGTMSLYRHVPGKDELQELMVDRVLGEQARTAHEGDWRAQVCGFAHAYRDLVLRHRWLPELMAGRPPMGPNALRQFESGVGVFRELGCDITTASSLMKLIRSYLLGVLQDELGDQDTWRRAGMTELEWRDQIGPYVRSVVESGQYPHFTEYVFNAEDHEQAEEFEFGLNCLLDGVAARLPDQGLRATTP</sequence>
<feature type="domain" description="HTH tetR-type" evidence="5">
    <location>
        <begin position="18"/>
        <end position="78"/>
    </location>
</feature>
<evidence type="ECO:0000256" key="4">
    <source>
        <dbReference type="PROSITE-ProRule" id="PRU00335"/>
    </source>
</evidence>
<dbReference type="Gene3D" id="1.10.10.60">
    <property type="entry name" value="Homeodomain-like"/>
    <property type="match status" value="1"/>
</dbReference>
<dbReference type="PANTHER" id="PTHR30055:SF151">
    <property type="entry name" value="TRANSCRIPTIONAL REGULATORY PROTEIN"/>
    <property type="match status" value="1"/>
</dbReference>
<dbReference type="Pfam" id="PF02909">
    <property type="entry name" value="TetR_C_1"/>
    <property type="match status" value="1"/>
</dbReference>
<dbReference type="PANTHER" id="PTHR30055">
    <property type="entry name" value="HTH-TYPE TRANSCRIPTIONAL REGULATOR RUTR"/>
    <property type="match status" value="1"/>
</dbReference>
<dbReference type="EMBL" id="JACJID010000002">
    <property type="protein sequence ID" value="MBA8926373.1"/>
    <property type="molecule type" value="Genomic_DNA"/>
</dbReference>
<dbReference type="Gene3D" id="1.10.357.10">
    <property type="entry name" value="Tetracycline Repressor, domain 2"/>
    <property type="match status" value="1"/>
</dbReference>
<evidence type="ECO:0000256" key="1">
    <source>
        <dbReference type="ARBA" id="ARBA00023015"/>
    </source>
</evidence>
<dbReference type="InterPro" id="IPR009057">
    <property type="entry name" value="Homeodomain-like_sf"/>
</dbReference>
<evidence type="ECO:0000256" key="2">
    <source>
        <dbReference type="ARBA" id="ARBA00023125"/>
    </source>
</evidence>
<evidence type="ECO:0000313" key="6">
    <source>
        <dbReference type="EMBL" id="MBA8926373.1"/>
    </source>
</evidence>
<dbReference type="InterPro" id="IPR001647">
    <property type="entry name" value="HTH_TetR"/>
</dbReference>
<dbReference type="InterPro" id="IPR004111">
    <property type="entry name" value="Repressor_TetR_C"/>
</dbReference>
<dbReference type="SUPFAM" id="SSF46689">
    <property type="entry name" value="Homeodomain-like"/>
    <property type="match status" value="1"/>
</dbReference>